<keyword evidence="2 5" id="KW-0812">Transmembrane</keyword>
<sequence length="501" mass="57232">MFANYADYLEGIKVQNSGYIQFTRSMSKDNWENANPCDVYVVDALENGTLGLRSFGVPQHGHHPIPPWNILVDLNKHLLDQPSDLSTRIIIVQCLSPSHDLKFAPVHVMDFLGVTYDLDPIFLWSIYESIKNRAESVDVDRLSFSADYLALHVEFQGGSPVRAWATITKKIINHHCVKIVVIFLNHRCAKLDRELYPTVNPLKGLIKERLPGSNYAWNSQITLQNAFEVYNGSPGDRAALGAPESAHIKFLFYAWKSMDTETVKRFNEEPVEFMTPLLTLFRQAFAADLQNLRSQYRPIAEKTHATESHEMLLALWIQARRDIETFSTTTRSIEAYISKKMRKQIDGFKLSEIGDAMNDYIRILAQAREDEAYMKDRLSVNVGTLSLIESRNSIAQSRSTGRVTFLAFIFLPLSLVTSFFGMNIQELTGNGSSGNAFCAAAVCTTAFTIFLWGLINFILRLVEAWKEYDREIVESRYELDDCTLTRIRETWKKVVPEKKRR</sequence>
<feature type="transmembrane region" description="Helical" evidence="5">
    <location>
        <begin position="403"/>
        <end position="422"/>
    </location>
</feature>
<dbReference type="InterPro" id="IPR045863">
    <property type="entry name" value="CorA_TM1_TM2"/>
</dbReference>
<dbReference type="AlphaFoldDB" id="A0A7H8RG87"/>
<dbReference type="KEGG" id="trg:TRUGW13939_11947"/>
<dbReference type="Proteomes" id="UP000509510">
    <property type="component" value="Chromosome VI"/>
</dbReference>
<feature type="transmembrane region" description="Helical" evidence="5">
    <location>
        <begin position="434"/>
        <end position="459"/>
    </location>
</feature>
<reference evidence="7" key="1">
    <citation type="submission" date="2020-06" db="EMBL/GenBank/DDBJ databases">
        <title>A chromosome-scale genome assembly of Talaromyces rugulosus W13939.</title>
        <authorList>
            <person name="Wang B."/>
            <person name="Guo L."/>
            <person name="Ye K."/>
            <person name="Wang L."/>
        </authorList>
    </citation>
    <scope>NUCLEOTIDE SEQUENCE [LARGE SCALE GENOMIC DNA]</scope>
    <source>
        <strain evidence="7">W13939</strain>
    </source>
</reference>
<dbReference type="GeneID" id="55999423"/>
<evidence type="ECO:0000256" key="1">
    <source>
        <dbReference type="ARBA" id="ARBA00004141"/>
    </source>
</evidence>
<keyword evidence="7" id="KW-1185">Reference proteome</keyword>
<dbReference type="InterPro" id="IPR002523">
    <property type="entry name" value="MgTranspt_CorA/ZnTranspt_ZntB"/>
</dbReference>
<organism evidence="6 7">
    <name type="scientific">Talaromyces rugulosus</name>
    <name type="common">Penicillium rugulosum</name>
    <dbReference type="NCBI Taxonomy" id="121627"/>
    <lineage>
        <taxon>Eukaryota</taxon>
        <taxon>Fungi</taxon>
        <taxon>Dikarya</taxon>
        <taxon>Ascomycota</taxon>
        <taxon>Pezizomycotina</taxon>
        <taxon>Eurotiomycetes</taxon>
        <taxon>Eurotiomycetidae</taxon>
        <taxon>Eurotiales</taxon>
        <taxon>Trichocomaceae</taxon>
        <taxon>Talaromyces</taxon>
        <taxon>Talaromyces sect. Islandici</taxon>
    </lineage>
</organism>
<gene>
    <name evidence="6" type="ORF">TRUGW13939_11947</name>
</gene>
<dbReference type="SUPFAM" id="SSF144083">
    <property type="entry name" value="Magnesium transport protein CorA, transmembrane region"/>
    <property type="match status" value="1"/>
</dbReference>
<comment type="subcellular location">
    <subcellularLocation>
        <location evidence="1">Membrane</location>
        <topology evidence="1">Multi-pass membrane protein</topology>
    </subcellularLocation>
</comment>
<evidence type="ECO:0000256" key="4">
    <source>
        <dbReference type="ARBA" id="ARBA00023136"/>
    </source>
</evidence>
<evidence type="ECO:0000313" key="6">
    <source>
        <dbReference type="EMBL" id="QKX64771.1"/>
    </source>
</evidence>
<keyword evidence="3 5" id="KW-1133">Transmembrane helix</keyword>
<evidence type="ECO:0000256" key="2">
    <source>
        <dbReference type="ARBA" id="ARBA00022692"/>
    </source>
</evidence>
<proteinExistence type="predicted"/>
<protein>
    <submittedName>
        <fullName evidence="6">Uncharacterized protein</fullName>
    </submittedName>
</protein>
<keyword evidence="4 5" id="KW-0472">Membrane</keyword>
<evidence type="ECO:0000313" key="7">
    <source>
        <dbReference type="Proteomes" id="UP000509510"/>
    </source>
</evidence>
<accession>A0A7H8RG87</accession>
<dbReference type="GO" id="GO:0016020">
    <property type="term" value="C:membrane"/>
    <property type="evidence" value="ECO:0007669"/>
    <property type="project" value="UniProtKB-SubCell"/>
</dbReference>
<dbReference type="Pfam" id="PF01544">
    <property type="entry name" value="CorA"/>
    <property type="match status" value="1"/>
</dbReference>
<dbReference type="Gene3D" id="1.20.58.340">
    <property type="entry name" value="Magnesium transport protein CorA, transmembrane region"/>
    <property type="match status" value="1"/>
</dbReference>
<dbReference type="EMBL" id="CP055903">
    <property type="protein sequence ID" value="QKX64771.1"/>
    <property type="molecule type" value="Genomic_DNA"/>
</dbReference>
<dbReference type="GO" id="GO:0046873">
    <property type="term" value="F:metal ion transmembrane transporter activity"/>
    <property type="evidence" value="ECO:0007669"/>
    <property type="project" value="InterPro"/>
</dbReference>
<evidence type="ECO:0000256" key="3">
    <source>
        <dbReference type="ARBA" id="ARBA00022989"/>
    </source>
</evidence>
<evidence type="ECO:0000256" key="5">
    <source>
        <dbReference type="SAM" id="Phobius"/>
    </source>
</evidence>
<name>A0A7H8RG87_TALRU</name>
<dbReference type="OrthoDB" id="3231000at2759"/>
<dbReference type="RefSeq" id="XP_035350944.1">
    <property type="nucleotide sequence ID" value="XM_035495051.1"/>
</dbReference>